<dbReference type="SUPFAM" id="SSF47413">
    <property type="entry name" value="lambda repressor-like DNA-binding domains"/>
    <property type="match status" value="1"/>
</dbReference>
<dbReference type="PANTHER" id="PTHR30146">
    <property type="entry name" value="LACI-RELATED TRANSCRIPTIONAL REPRESSOR"/>
    <property type="match status" value="1"/>
</dbReference>
<evidence type="ECO:0000259" key="4">
    <source>
        <dbReference type="PROSITE" id="PS50932"/>
    </source>
</evidence>
<dbReference type="SMART" id="SM00354">
    <property type="entry name" value="HTH_LACI"/>
    <property type="match status" value="1"/>
</dbReference>
<dbReference type="PROSITE" id="PS50932">
    <property type="entry name" value="HTH_LACI_2"/>
    <property type="match status" value="1"/>
</dbReference>
<sequence length="347" mass="37905">MNAPSRKRRGSGRIKLRDVAELAGVSPMTVSRYFGQRELVAQEAQQRIAQAIEQTGYVPNVFAGGLASARGKVVGMVIPNIAGGVFGETVQGVTDTLRPHGYQLLLASSNYSSAEEEEAVRAFIGWSPAALILIGHQHTRGTEDLLDKANIPVVQTWDYKPHAKRIQVGFSHFDVGRDSAQYLYDKGYRRIVFVHTGQPEDVRAMERAQGYARAMESLGLTPSTYQAPMQAPLEAGKEALDTLRKGRWPAEAIIFANDNLAAGALLHGLRAGIAIPGDCAIMGFGDLSIADKLLPSLTTIRPPRYEMGRVAALRVLDALRTEDGEAPAEHVQRDNPMEYELIEREST</sequence>
<gene>
    <name evidence="5" type="primary">gntR_1</name>
    <name evidence="5" type="ORF">PEP31012_00056</name>
</gene>
<dbReference type="Gene3D" id="1.10.260.40">
    <property type="entry name" value="lambda repressor-like DNA-binding domains"/>
    <property type="match status" value="1"/>
</dbReference>
<dbReference type="GO" id="GO:0003700">
    <property type="term" value="F:DNA-binding transcription factor activity"/>
    <property type="evidence" value="ECO:0007669"/>
    <property type="project" value="TreeGrafter"/>
</dbReference>
<protein>
    <submittedName>
        <fullName evidence="5">HTH-type transcriptional regulator GntR</fullName>
    </submittedName>
</protein>
<proteinExistence type="predicted"/>
<name>A0A5E4RDG1_9BURK</name>
<evidence type="ECO:0000256" key="1">
    <source>
        <dbReference type="ARBA" id="ARBA00023015"/>
    </source>
</evidence>
<keyword evidence="1" id="KW-0805">Transcription regulation</keyword>
<accession>A0A5E4RDG1</accession>
<organism evidence="5 6">
    <name type="scientific">Pandoraea eparura</name>
    <dbReference type="NCBI Taxonomy" id="2508291"/>
    <lineage>
        <taxon>Bacteria</taxon>
        <taxon>Pseudomonadati</taxon>
        <taxon>Pseudomonadota</taxon>
        <taxon>Betaproteobacteria</taxon>
        <taxon>Burkholderiales</taxon>
        <taxon>Burkholderiaceae</taxon>
        <taxon>Pandoraea</taxon>
    </lineage>
</organism>
<dbReference type="InterPro" id="IPR010982">
    <property type="entry name" value="Lambda_DNA-bd_dom_sf"/>
</dbReference>
<keyword evidence="2" id="KW-0238">DNA-binding</keyword>
<evidence type="ECO:0000256" key="2">
    <source>
        <dbReference type="ARBA" id="ARBA00023125"/>
    </source>
</evidence>
<dbReference type="Proteomes" id="UP000400981">
    <property type="component" value="Unassembled WGS sequence"/>
</dbReference>
<dbReference type="InterPro" id="IPR028082">
    <property type="entry name" value="Peripla_BP_I"/>
</dbReference>
<dbReference type="Gene3D" id="3.40.50.2300">
    <property type="match status" value="2"/>
</dbReference>
<dbReference type="AlphaFoldDB" id="A0A5E4RDG1"/>
<dbReference type="EMBL" id="CABPSH010000001">
    <property type="protein sequence ID" value="VVD60088.1"/>
    <property type="molecule type" value="Genomic_DNA"/>
</dbReference>
<keyword evidence="3" id="KW-0804">Transcription</keyword>
<dbReference type="OrthoDB" id="8770688at2"/>
<dbReference type="InterPro" id="IPR046335">
    <property type="entry name" value="LacI/GalR-like_sensor"/>
</dbReference>
<evidence type="ECO:0000313" key="5">
    <source>
        <dbReference type="EMBL" id="VVD60088.1"/>
    </source>
</evidence>
<evidence type="ECO:0000313" key="6">
    <source>
        <dbReference type="Proteomes" id="UP000400981"/>
    </source>
</evidence>
<dbReference type="GO" id="GO:0000976">
    <property type="term" value="F:transcription cis-regulatory region binding"/>
    <property type="evidence" value="ECO:0007669"/>
    <property type="project" value="TreeGrafter"/>
</dbReference>
<dbReference type="SUPFAM" id="SSF53822">
    <property type="entry name" value="Periplasmic binding protein-like I"/>
    <property type="match status" value="1"/>
</dbReference>
<feature type="domain" description="HTH lacI-type" evidence="4">
    <location>
        <begin position="14"/>
        <end position="68"/>
    </location>
</feature>
<dbReference type="Pfam" id="PF00356">
    <property type="entry name" value="LacI"/>
    <property type="match status" value="1"/>
</dbReference>
<dbReference type="RefSeq" id="WP_150587379.1">
    <property type="nucleotide sequence ID" value="NZ_CABPSH010000001.1"/>
</dbReference>
<dbReference type="PANTHER" id="PTHR30146:SF33">
    <property type="entry name" value="TRANSCRIPTIONAL REGULATOR"/>
    <property type="match status" value="1"/>
</dbReference>
<keyword evidence="6" id="KW-1185">Reference proteome</keyword>
<dbReference type="CDD" id="cd01575">
    <property type="entry name" value="PBP1_GntR"/>
    <property type="match status" value="1"/>
</dbReference>
<dbReference type="Pfam" id="PF13377">
    <property type="entry name" value="Peripla_BP_3"/>
    <property type="match status" value="1"/>
</dbReference>
<evidence type="ECO:0000256" key="3">
    <source>
        <dbReference type="ARBA" id="ARBA00023163"/>
    </source>
</evidence>
<dbReference type="CDD" id="cd01392">
    <property type="entry name" value="HTH_LacI"/>
    <property type="match status" value="1"/>
</dbReference>
<dbReference type="InterPro" id="IPR000843">
    <property type="entry name" value="HTH_LacI"/>
</dbReference>
<reference evidence="5 6" key="1">
    <citation type="submission" date="2019-08" db="EMBL/GenBank/DDBJ databases">
        <authorList>
            <person name="Peeters C."/>
        </authorList>
    </citation>
    <scope>NUCLEOTIDE SEQUENCE [LARGE SCALE GENOMIC DNA]</scope>
    <source>
        <strain evidence="5 6">LMG 31012</strain>
    </source>
</reference>